<keyword evidence="5" id="KW-1185">Reference proteome</keyword>
<feature type="compositionally biased region" description="Basic and acidic residues" evidence="3">
    <location>
        <begin position="33"/>
        <end position="42"/>
    </location>
</feature>
<dbReference type="InterPro" id="IPR011009">
    <property type="entry name" value="Kinase-like_dom_sf"/>
</dbReference>
<dbReference type="AlphaFoldDB" id="A0A914CKU7"/>
<dbReference type="GO" id="GO:0004672">
    <property type="term" value="F:protein kinase activity"/>
    <property type="evidence" value="ECO:0007669"/>
    <property type="project" value="InterPro"/>
</dbReference>
<dbReference type="GO" id="GO:0005524">
    <property type="term" value="F:ATP binding"/>
    <property type="evidence" value="ECO:0007669"/>
    <property type="project" value="UniProtKB-KW"/>
</dbReference>
<evidence type="ECO:0000256" key="3">
    <source>
        <dbReference type="SAM" id="MobiDB-lite"/>
    </source>
</evidence>
<sequence>MIVELEKTMIKNGMSDEIFTRLDKLKTELDEAKAEQSKEMQKKSQTIISTNQSQPNNEQYSSDEQVQARNVFTRKDCEQKVDAEVETPLPERNFDQVKSVPLQRVEGNIEKIHADMKEAKEHSKDMEKCCGLCILPWNKNFVFDNLEIHNKNDNLEYVKSSKDDGRGVISDQPRLEIALSPTNIMVNSKNQVKIVDMGIGNLTYKEQKSLSIFRDISTYLAPELLFNRSIKNRKDNPDLAADIWSIGCIFGELLIGKILCDIYDDVEILPMALPQEYLLWRKILQVLRISSLNDEEEVEICIRNNNESISINYDPLLWTDLFPDSIFQIFPLDSDNA</sequence>
<evidence type="ECO:0000256" key="1">
    <source>
        <dbReference type="ARBA" id="ARBA00022741"/>
    </source>
</evidence>
<evidence type="ECO:0000313" key="5">
    <source>
        <dbReference type="Proteomes" id="UP000887540"/>
    </source>
</evidence>
<dbReference type="InterPro" id="IPR000719">
    <property type="entry name" value="Prot_kinase_dom"/>
</dbReference>
<keyword evidence="2" id="KW-0067">ATP-binding</keyword>
<dbReference type="SUPFAM" id="SSF56112">
    <property type="entry name" value="Protein kinase-like (PK-like)"/>
    <property type="match status" value="1"/>
</dbReference>
<dbReference type="PANTHER" id="PTHR24055">
    <property type="entry name" value="MITOGEN-ACTIVATED PROTEIN KINASE"/>
    <property type="match status" value="1"/>
</dbReference>
<dbReference type="Gene3D" id="1.10.510.10">
    <property type="entry name" value="Transferase(Phosphotransferase) domain 1"/>
    <property type="match status" value="1"/>
</dbReference>
<feature type="region of interest" description="Disordered" evidence="3">
    <location>
        <begin position="33"/>
        <end position="63"/>
    </location>
</feature>
<keyword evidence="1" id="KW-0547">Nucleotide-binding</keyword>
<feature type="domain" description="Protein kinase" evidence="4">
    <location>
        <begin position="1"/>
        <end position="337"/>
    </location>
</feature>
<evidence type="ECO:0000259" key="4">
    <source>
        <dbReference type="PROSITE" id="PS50011"/>
    </source>
</evidence>
<organism evidence="5 6">
    <name type="scientific">Acrobeloides nanus</name>
    <dbReference type="NCBI Taxonomy" id="290746"/>
    <lineage>
        <taxon>Eukaryota</taxon>
        <taxon>Metazoa</taxon>
        <taxon>Ecdysozoa</taxon>
        <taxon>Nematoda</taxon>
        <taxon>Chromadorea</taxon>
        <taxon>Rhabditida</taxon>
        <taxon>Tylenchina</taxon>
        <taxon>Cephalobomorpha</taxon>
        <taxon>Cephaloboidea</taxon>
        <taxon>Cephalobidae</taxon>
        <taxon>Acrobeloides</taxon>
    </lineage>
</organism>
<dbReference type="Pfam" id="PF00069">
    <property type="entry name" value="Pkinase"/>
    <property type="match status" value="1"/>
</dbReference>
<evidence type="ECO:0000256" key="2">
    <source>
        <dbReference type="ARBA" id="ARBA00022840"/>
    </source>
</evidence>
<protein>
    <submittedName>
        <fullName evidence="6">Protein kinase domain-containing protein</fullName>
    </submittedName>
</protein>
<dbReference type="Proteomes" id="UP000887540">
    <property type="component" value="Unplaced"/>
</dbReference>
<proteinExistence type="predicted"/>
<reference evidence="6" key="1">
    <citation type="submission" date="2022-11" db="UniProtKB">
        <authorList>
            <consortium name="WormBaseParasite"/>
        </authorList>
    </citation>
    <scope>IDENTIFICATION</scope>
</reference>
<dbReference type="InterPro" id="IPR050117">
    <property type="entry name" value="MAPK"/>
</dbReference>
<dbReference type="SMART" id="SM00220">
    <property type="entry name" value="S_TKc"/>
    <property type="match status" value="1"/>
</dbReference>
<name>A0A914CKU7_9BILA</name>
<dbReference type="WBParaSite" id="ACRNAN_scaffold11415.g29786.t1">
    <property type="protein sequence ID" value="ACRNAN_scaffold11415.g29786.t1"/>
    <property type="gene ID" value="ACRNAN_scaffold11415.g29786"/>
</dbReference>
<evidence type="ECO:0000313" key="6">
    <source>
        <dbReference type="WBParaSite" id="ACRNAN_scaffold11415.g29786.t1"/>
    </source>
</evidence>
<feature type="compositionally biased region" description="Polar residues" evidence="3">
    <location>
        <begin position="43"/>
        <end position="63"/>
    </location>
</feature>
<dbReference type="PROSITE" id="PS50011">
    <property type="entry name" value="PROTEIN_KINASE_DOM"/>
    <property type="match status" value="1"/>
</dbReference>
<accession>A0A914CKU7</accession>